<dbReference type="RefSeq" id="WP_002128242.1">
    <property type="nucleotide sequence ID" value="NZ_CP118958.1"/>
</dbReference>
<dbReference type="EMBL" id="CABWMC010000032">
    <property type="protein sequence ID" value="VXC84595.1"/>
    <property type="molecule type" value="Genomic_DNA"/>
</dbReference>
<evidence type="ECO:0000313" key="6">
    <source>
        <dbReference type="EMBL" id="PJN69587.1"/>
    </source>
</evidence>
<protein>
    <recommendedName>
        <fullName evidence="15">Thioredoxin</fullName>
    </recommendedName>
</protein>
<accession>A0A1S9SZZ2</accession>
<dbReference type="Proteomes" id="UP000006976">
    <property type="component" value="Unassembled WGS sequence"/>
</dbReference>
<dbReference type="AlphaFoldDB" id="A0A0B5SB92"/>
<dbReference type="EMBL" id="MKZQ01000041">
    <property type="protein sequence ID" value="PJN69587.1"/>
    <property type="molecule type" value="Genomic_DNA"/>
</dbReference>
<proteinExistence type="predicted"/>
<reference evidence="4 10" key="5">
    <citation type="submission" date="2017-01" db="EMBL/GenBank/DDBJ databases">
        <title>Bacillus cereus isolates.</title>
        <authorList>
            <person name="Beno S.M."/>
        </authorList>
    </citation>
    <scope>NUCLEOTIDE SEQUENCE [LARGE SCALE GENOMIC DNA]</scope>
    <source>
        <strain evidence="4 10">FSL W7-1108</strain>
    </source>
</reference>
<dbReference type="EMBL" id="LRPH01000068">
    <property type="protein sequence ID" value="KWU59547.1"/>
    <property type="molecule type" value="Genomic_DNA"/>
</dbReference>
<evidence type="ECO:0000313" key="14">
    <source>
        <dbReference type="Proteomes" id="UP000437562"/>
    </source>
</evidence>
<reference evidence="7 14" key="7">
    <citation type="submission" date="2019-10" db="EMBL/GenBank/DDBJ databases">
        <authorList>
            <person name="Karimi E."/>
        </authorList>
    </citation>
    <scope>NUCLEOTIDE SEQUENCE [LARGE SCALE GENOMIC DNA]</scope>
    <source>
        <strain evidence="7">Bacillus sp. 71</strain>
    </source>
</reference>
<accession>A0A0B5SB92</accession>
<dbReference type="KEGG" id="bmyo:BG05_2717"/>
<evidence type="ECO:0000313" key="1">
    <source>
        <dbReference type="EMBL" id="ARJ22844.1"/>
    </source>
</evidence>
<dbReference type="Proteomes" id="UP000065797">
    <property type="component" value="Unassembled WGS sequence"/>
</dbReference>
<sequence>MAFLYIVTKRIAFFSLYKYNFFFSKKCGWYPSNTPEGKEEFEFFNVQGVPYIIVKDHENNTQKSILGFSTQSLEEAIL</sequence>
<evidence type="ECO:0000313" key="8">
    <source>
        <dbReference type="Proteomes" id="UP000006976"/>
    </source>
</evidence>
<reference evidence="1 11" key="6">
    <citation type="submission" date="2017-04" db="EMBL/GenBank/DDBJ databases">
        <title>The Characteristic of a Fine Plant Growth-Promoting Rhizobacteria Bacillus mycoides Gnyt1 and its Whole Genome Sequencing Analysis.</title>
        <authorList>
            <person name="Li J.H."/>
            <person name="Yao T."/>
        </authorList>
    </citation>
    <scope>NUCLEOTIDE SEQUENCE [LARGE SCALE GENOMIC DNA]</scope>
    <source>
        <strain evidence="1 11">Gnyt1</strain>
    </source>
</reference>
<dbReference type="PATRIC" id="fig|1405.18.peg.2425"/>
<reference evidence="6 13" key="3">
    <citation type="submission" date="2016-10" db="EMBL/GenBank/DDBJ databases">
        <title>Genome Sequence of Bacillus weihenstephanensis GM6LP.</title>
        <authorList>
            <person name="Poehlein A."/>
            <person name="Wemheuer F."/>
            <person name="Hollensteiner J."/>
            <person name="Wemheuer B."/>
        </authorList>
    </citation>
    <scope>NUCLEOTIDE SEQUENCE [LARGE SCALE GENOMIC DNA]</scope>
    <source>
        <strain evidence="6 13">GM6LP</strain>
    </source>
</reference>
<evidence type="ECO:0000313" key="9">
    <source>
        <dbReference type="Proteomes" id="UP000065797"/>
    </source>
</evidence>
<evidence type="ECO:0000313" key="5">
    <source>
        <dbReference type="EMBL" id="OSX93370.1"/>
    </source>
</evidence>
<evidence type="ECO:0000313" key="3">
    <source>
        <dbReference type="EMBL" id="KWU59547.1"/>
    </source>
</evidence>
<evidence type="ECO:0008006" key="15">
    <source>
        <dbReference type="Google" id="ProtNLM"/>
    </source>
</evidence>
<evidence type="ECO:0000313" key="12">
    <source>
        <dbReference type="Proteomes" id="UP000194131"/>
    </source>
</evidence>
<accession>A0A654BW79</accession>
<dbReference type="Proteomes" id="UP000236165">
    <property type="component" value="Unassembled WGS sequence"/>
</dbReference>
<evidence type="ECO:0000313" key="13">
    <source>
        <dbReference type="Proteomes" id="UP000236165"/>
    </source>
</evidence>
<dbReference type="EMBL" id="CP020743">
    <property type="protein sequence ID" value="ARJ22844.1"/>
    <property type="molecule type" value="Genomic_DNA"/>
</dbReference>
<name>A0A0B5SB92_BACMY</name>
<evidence type="ECO:0000313" key="2">
    <source>
        <dbReference type="EMBL" id="EJR41773.1"/>
    </source>
</evidence>
<accession>J8IQ15</accession>
<dbReference type="Proteomes" id="UP000192932">
    <property type="component" value="Chromosome"/>
</dbReference>
<dbReference type="EMBL" id="AHEV01000012">
    <property type="protein sequence ID" value="EJR41773.1"/>
    <property type="molecule type" value="Genomic_DNA"/>
</dbReference>
<organism evidence="4 10">
    <name type="scientific">Bacillus mycoides</name>
    <dbReference type="NCBI Taxonomy" id="1405"/>
    <lineage>
        <taxon>Bacteria</taxon>
        <taxon>Bacillati</taxon>
        <taxon>Bacillota</taxon>
        <taxon>Bacilli</taxon>
        <taxon>Bacillales</taxon>
        <taxon>Bacillaceae</taxon>
        <taxon>Bacillus</taxon>
        <taxon>Bacillus cereus group</taxon>
    </lineage>
</organism>
<evidence type="ECO:0000313" key="4">
    <source>
        <dbReference type="EMBL" id="OOR03250.1"/>
    </source>
</evidence>
<dbReference type="EMBL" id="MRWU01000005">
    <property type="protein sequence ID" value="OSX93370.1"/>
    <property type="molecule type" value="Genomic_DNA"/>
</dbReference>
<dbReference type="EMBL" id="MUAI01000052">
    <property type="protein sequence ID" value="OOR03250.1"/>
    <property type="molecule type" value="Genomic_DNA"/>
</dbReference>
<reference evidence="2 8" key="1">
    <citation type="submission" date="2012-04" db="EMBL/GenBank/DDBJ databases">
        <title>The Genome Sequence of Bacillus cereus VD078.</title>
        <authorList>
            <consortium name="The Broad Institute Genome Sequencing Platform"/>
            <consortium name="The Broad Institute Genome Sequencing Center for Infectious Disease"/>
            <person name="Feldgarden M."/>
            <person name="Van der Auwera G.A."/>
            <person name="Mahillon J."/>
            <person name="Duprez V."/>
            <person name="Timmery S."/>
            <person name="Mattelet C."/>
            <person name="Dierick K."/>
            <person name="Sun M."/>
            <person name="Yu Z."/>
            <person name="Zhu L."/>
            <person name="Hu X."/>
            <person name="Shank E.B."/>
            <person name="Swiecicka I."/>
            <person name="Hansen B.M."/>
            <person name="Andrup L."/>
            <person name="Young S.K."/>
            <person name="Zeng Q."/>
            <person name="Gargeya S."/>
            <person name="Fitzgerald M."/>
            <person name="Haas B."/>
            <person name="Abouelleil A."/>
            <person name="Alvarado L."/>
            <person name="Arachchi H.M."/>
            <person name="Berlin A."/>
            <person name="Chapman S.B."/>
            <person name="Goldberg J."/>
            <person name="Griggs A."/>
            <person name="Gujja S."/>
            <person name="Hansen M."/>
            <person name="Howarth C."/>
            <person name="Imamovic A."/>
            <person name="Larimer J."/>
            <person name="McCowen C."/>
            <person name="Montmayeur A."/>
            <person name="Murphy C."/>
            <person name="Neiman D."/>
            <person name="Pearson M."/>
            <person name="Priest M."/>
            <person name="Roberts A."/>
            <person name="Saif S."/>
            <person name="Shea T."/>
            <person name="Sisk P."/>
            <person name="Sykes S."/>
            <person name="Wortman J."/>
            <person name="Nusbaum C."/>
            <person name="Birren B."/>
        </authorList>
    </citation>
    <scope>NUCLEOTIDE SEQUENCE [LARGE SCALE GENOMIC DNA]</scope>
    <source>
        <strain evidence="2 8">VD078</strain>
    </source>
</reference>
<reference evidence="5 12" key="4">
    <citation type="submission" date="2016-12" db="EMBL/GenBank/DDBJ databases">
        <title>Genome Sequences of Twelve Sporeforming Bacillus Species Isolated from Foods.</title>
        <authorList>
            <person name="De Jong A."/>
            <person name="Holsappel S."/>
            <person name="Kuipers O.P."/>
        </authorList>
    </citation>
    <scope>NUCLEOTIDE SEQUENCE [LARGE SCALE GENOMIC DNA]</scope>
    <source>
        <strain evidence="5 12">S3E15</strain>
    </source>
</reference>
<evidence type="ECO:0000313" key="11">
    <source>
        <dbReference type="Proteomes" id="UP000192932"/>
    </source>
</evidence>
<reference evidence="3 9" key="2">
    <citation type="submission" date="2016-01" db="EMBL/GenBank/DDBJ databases">
        <authorList>
            <person name="McClelland M."/>
            <person name="Jain A."/>
            <person name="Saraogi P."/>
            <person name="Mendelson R."/>
            <person name="Westerman R."/>
            <person name="SanMiguel P."/>
            <person name="Csonka L."/>
        </authorList>
    </citation>
    <scope>NUCLEOTIDE SEQUENCE [LARGE SCALE GENOMIC DNA]</scope>
    <source>
        <strain evidence="3 9">PE8-15</strain>
    </source>
</reference>
<gene>
    <name evidence="3" type="ORF">AWW70_18600</name>
    <name evidence="1" type="ORF">B7492_17350</name>
    <name evidence="7" type="ORF">BACI71_70760</name>
    <name evidence="6" type="ORF">BACWE_35720</name>
    <name evidence="4" type="ORF">BW900_28105</name>
    <name evidence="2" type="ORF">III_02200</name>
    <name evidence="5" type="ORF">S3E15_04529</name>
</gene>
<dbReference type="Proteomes" id="UP000194131">
    <property type="component" value="Unassembled WGS sequence"/>
</dbReference>
<dbReference type="Proteomes" id="UP000190696">
    <property type="component" value="Unassembled WGS sequence"/>
</dbReference>
<dbReference type="Proteomes" id="UP000437562">
    <property type="component" value="Unassembled WGS sequence"/>
</dbReference>
<evidence type="ECO:0000313" key="7">
    <source>
        <dbReference type="EMBL" id="VXC84595.1"/>
    </source>
</evidence>
<evidence type="ECO:0000313" key="10">
    <source>
        <dbReference type="Proteomes" id="UP000190696"/>
    </source>
</evidence>